<dbReference type="AlphaFoldDB" id="A0A655ED09"/>
<organism evidence="1 2">
    <name type="scientific">Salmonella enterica subsp. enterica serovar Bovismorbificans</name>
    <dbReference type="NCBI Taxonomy" id="58097"/>
    <lineage>
        <taxon>Bacteria</taxon>
        <taxon>Pseudomonadati</taxon>
        <taxon>Pseudomonadota</taxon>
        <taxon>Gammaproteobacteria</taxon>
        <taxon>Enterobacterales</taxon>
        <taxon>Enterobacteriaceae</taxon>
        <taxon>Salmonella</taxon>
    </lineage>
</organism>
<accession>A0A655ED09</accession>
<evidence type="ECO:0000313" key="2">
    <source>
        <dbReference type="Proteomes" id="UP000039541"/>
    </source>
</evidence>
<sequence>MYIIKRHILTGKLRQNHGRGSGTILANSAYGHSQKGAHMQRKLREILRNQRDHSGIVRARGDFAENDFIATDEEFNAEQAMTA</sequence>
<dbReference type="EMBL" id="CQPC01000093">
    <property type="protein sequence ID" value="CNV15457.1"/>
    <property type="molecule type" value="Genomic_DNA"/>
</dbReference>
<name>A0A655ED09_SALET</name>
<evidence type="ECO:0000313" key="1">
    <source>
        <dbReference type="EMBL" id="CNV15457.1"/>
    </source>
</evidence>
<reference evidence="1 2" key="1">
    <citation type="submission" date="2015-03" db="EMBL/GenBank/DDBJ databases">
        <authorList>
            <consortium name="Pathogen Informatics"/>
        </authorList>
    </citation>
    <scope>NUCLEOTIDE SEQUENCE [LARGE SCALE GENOMIC DNA]</scope>
    <source>
        <strain evidence="1 2">3476</strain>
    </source>
</reference>
<protein>
    <submittedName>
        <fullName evidence="1">Uncharacterized protein</fullName>
    </submittedName>
</protein>
<dbReference type="Proteomes" id="UP000039541">
    <property type="component" value="Unassembled WGS sequence"/>
</dbReference>
<proteinExistence type="predicted"/>
<gene>
    <name evidence="1" type="ORF">ERS008202_04467</name>
</gene>